<organism evidence="1 2">
    <name type="scientific">Novipirellula artificiosorum</name>
    <dbReference type="NCBI Taxonomy" id="2528016"/>
    <lineage>
        <taxon>Bacteria</taxon>
        <taxon>Pseudomonadati</taxon>
        <taxon>Planctomycetota</taxon>
        <taxon>Planctomycetia</taxon>
        <taxon>Pirellulales</taxon>
        <taxon>Pirellulaceae</taxon>
        <taxon>Novipirellula</taxon>
    </lineage>
</organism>
<comment type="caution">
    <text evidence="1">The sequence shown here is derived from an EMBL/GenBank/DDBJ whole genome shotgun (WGS) entry which is preliminary data.</text>
</comment>
<reference evidence="1 2" key="1">
    <citation type="submission" date="2019-02" db="EMBL/GenBank/DDBJ databases">
        <title>Deep-cultivation of Planctomycetes and their phenomic and genomic characterization uncovers novel biology.</title>
        <authorList>
            <person name="Wiegand S."/>
            <person name="Jogler M."/>
            <person name="Boedeker C."/>
            <person name="Pinto D."/>
            <person name="Vollmers J."/>
            <person name="Rivas-Marin E."/>
            <person name="Kohn T."/>
            <person name="Peeters S.H."/>
            <person name="Heuer A."/>
            <person name="Rast P."/>
            <person name="Oberbeckmann S."/>
            <person name="Bunk B."/>
            <person name="Jeske O."/>
            <person name="Meyerdierks A."/>
            <person name="Storesund J.E."/>
            <person name="Kallscheuer N."/>
            <person name="Luecker S."/>
            <person name="Lage O.M."/>
            <person name="Pohl T."/>
            <person name="Merkel B.J."/>
            <person name="Hornburger P."/>
            <person name="Mueller R.-W."/>
            <person name="Bruemmer F."/>
            <person name="Labrenz M."/>
            <person name="Spormann A.M."/>
            <person name="Op Den Camp H."/>
            <person name="Overmann J."/>
            <person name="Amann R."/>
            <person name="Jetten M.S.M."/>
            <person name="Mascher T."/>
            <person name="Medema M.H."/>
            <person name="Devos D.P."/>
            <person name="Kaster A.-K."/>
            <person name="Ovreas L."/>
            <person name="Rohde M."/>
            <person name="Galperin M.Y."/>
            <person name="Jogler C."/>
        </authorList>
    </citation>
    <scope>NUCLEOTIDE SEQUENCE [LARGE SCALE GENOMIC DNA]</scope>
    <source>
        <strain evidence="1 2">Poly41</strain>
    </source>
</reference>
<evidence type="ECO:0000313" key="1">
    <source>
        <dbReference type="EMBL" id="TWU34854.1"/>
    </source>
</evidence>
<sequence length="41" mass="4825">MFRFFDLEPLIPDQSSEQRSNVKHERNWGCSIIPLPSKLAH</sequence>
<protein>
    <submittedName>
        <fullName evidence="1">Uncharacterized protein</fullName>
    </submittedName>
</protein>
<dbReference type="Proteomes" id="UP000319143">
    <property type="component" value="Unassembled WGS sequence"/>
</dbReference>
<dbReference type="AlphaFoldDB" id="A0A5C6DFV5"/>
<accession>A0A5C6DFV5</accession>
<gene>
    <name evidence="1" type="ORF">Poly41_39970</name>
</gene>
<keyword evidence="2" id="KW-1185">Reference proteome</keyword>
<dbReference type="EMBL" id="SJPV01000007">
    <property type="protein sequence ID" value="TWU34854.1"/>
    <property type="molecule type" value="Genomic_DNA"/>
</dbReference>
<evidence type="ECO:0000313" key="2">
    <source>
        <dbReference type="Proteomes" id="UP000319143"/>
    </source>
</evidence>
<name>A0A5C6DFV5_9BACT</name>
<proteinExistence type="predicted"/>